<dbReference type="AlphaFoldDB" id="A0AA86MXF4"/>
<evidence type="ECO:0000259" key="3">
    <source>
        <dbReference type="PROSITE" id="PS01031"/>
    </source>
</evidence>
<name>A0AA86MXF4_9BACT</name>
<dbReference type="PANTHER" id="PTHR11527">
    <property type="entry name" value="HEAT-SHOCK PROTEIN 20 FAMILY MEMBER"/>
    <property type="match status" value="1"/>
</dbReference>
<feature type="domain" description="SHSP" evidence="3">
    <location>
        <begin position="36"/>
        <end position="148"/>
    </location>
</feature>
<dbReference type="EMBL" id="OX365700">
    <property type="protein sequence ID" value="CAI4030813.1"/>
    <property type="molecule type" value="Genomic_DNA"/>
</dbReference>
<evidence type="ECO:0000313" key="5">
    <source>
        <dbReference type="Proteomes" id="UP001179121"/>
    </source>
</evidence>
<dbReference type="RefSeq" id="WP_289267784.1">
    <property type="nucleotide sequence ID" value="NZ_OX365700.1"/>
</dbReference>
<evidence type="ECO:0000256" key="1">
    <source>
        <dbReference type="PROSITE-ProRule" id="PRU00285"/>
    </source>
</evidence>
<dbReference type="InterPro" id="IPR008978">
    <property type="entry name" value="HSP20-like_chaperone"/>
</dbReference>
<dbReference type="InterPro" id="IPR031107">
    <property type="entry name" value="Small_HSP"/>
</dbReference>
<dbReference type="Proteomes" id="UP001179121">
    <property type="component" value="Chromosome"/>
</dbReference>
<evidence type="ECO:0000313" key="4">
    <source>
        <dbReference type="EMBL" id="CAI4030813.1"/>
    </source>
</evidence>
<comment type="similarity">
    <text evidence="1 2">Belongs to the small heat shock protein (HSP20) family.</text>
</comment>
<dbReference type="KEGG" id="nti:DNFV4_01243"/>
<keyword evidence="5" id="KW-1185">Reference proteome</keyword>
<evidence type="ECO:0000256" key="2">
    <source>
        <dbReference type="RuleBase" id="RU003616"/>
    </source>
</evidence>
<organism evidence="4 5">
    <name type="scientific">Nitrospira tepida</name>
    <dbReference type="NCBI Taxonomy" id="2973512"/>
    <lineage>
        <taxon>Bacteria</taxon>
        <taxon>Pseudomonadati</taxon>
        <taxon>Nitrospirota</taxon>
        <taxon>Nitrospiria</taxon>
        <taxon>Nitrospirales</taxon>
        <taxon>Nitrospiraceae</taxon>
        <taxon>Nitrospira</taxon>
    </lineage>
</organism>
<reference evidence="4" key="1">
    <citation type="submission" date="2022-10" db="EMBL/GenBank/DDBJ databases">
        <authorList>
            <person name="Koch H."/>
        </authorList>
    </citation>
    <scope>NUCLEOTIDE SEQUENCE</scope>
    <source>
        <strain evidence="4">DNF</strain>
    </source>
</reference>
<dbReference type="PROSITE" id="PS01031">
    <property type="entry name" value="SHSP"/>
    <property type="match status" value="1"/>
</dbReference>
<dbReference type="Gene3D" id="2.60.40.790">
    <property type="match status" value="1"/>
</dbReference>
<dbReference type="InterPro" id="IPR002068">
    <property type="entry name" value="A-crystallin/Hsp20_dom"/>
</dbReference>
<sequence>MNLVRWDPYRELEEMTNRLNRLFGRATATADGNEMMVRADWTPSVDISETDEEFQIKAELPGVKKEDVKVTLENGILTLQGERKQEREDKDLKFHRIERSYGQFVRSFTLPDLVDDAKVKAEYKDGVLNLRLPKSEKAKPKAIEVKVA</sequence>
<proteinExistence type="inferred from homology"/>
<accession>A0AA86MXF4</accession>
<gene>
    <name evidence="4" type="ORF">DNFV4_01243</name>
</gene>
<dbReference type="SUPFAM" id="SSF49764">
    <property type="entry name" value="HSP20-like chaperones"/>
    <property type="match status" value="1"/>
</dbReference>
<protein>
    <submittedName>
        <fullName evidence="4">Hsp20/alpha crystallin family protein</fullName>
    </submittedName>
</protein>
<dbReference type="CDD" id="cd06464">
    <property type="entry name" value="ACD_sHsps-like"/>
    <property type="match status" value="1"/>
</dbReference>
<dbReference type="Pfam" id="PF00011">
    <property type="entry name" value="HSP20"/>
    <property type="match status" value="1"/>
</dbReference>